<accession>A0A453PRH6</accession>
<reference evidence="2" key="1">
    <citation type="journal article" date="2014" name="Science">
        <title>Ancient hybridizations among the ancestral genomes of bread wheat.</title>
        <authorList>
            <consortium name="International Wheat Genome Sequencing Consortium,"/>
            <person name="Marcussen T."/>
            <person name="Sandve S.R."/>
            <person name="Heier L."/>
            <person name="Spannagl M."/>
            <person name="Pfeifer M."/>
            <person name="Jakobsen K.S."/>
            <person name="Wulff B.B."/>
            <person name="Steuernagel B."/>
            <person name="Mayer K.F."/>
            <person name="Olsen O.A."/>
        </authorList>
    </citation>
    <scope>NUCLEOTIDE SEQUENCE [LARGE SCALE GENOMIC DNA]</scope>
    <source>
        <strain evidence="2">cv. AL8/78</strain>
    </source>
</reference>
<organism evidence="1 2">
    <name type="scientific">Aegilops tauschii subsp. strangulata</name>
    <name type="common">Goatgrass</name>
    <dbReference type="NCBI Taxonomy" id="200361"/>
    <lineage>
        <taxon>Eukaryota</taxon>
        <taxon>Viridiplantae</taxon>
        <taxon>Streptophyta</taxon>
        <taxon>Embryophyta</taxon>
        <taxon>Tracheophyta</taxon>
        <taxon>Spermatophyta</taxon>
        <taxon>Magnoliopsida</taxon>
        <taxon>Liliopsida</taxon>
        <taxon>Poales</taxon>
        <taxon>Poaceae</taxon>
        <taxon>BOP clade</taxon>
        <taxon>Pooideae</taxon>
        <taxon>Triticodae</taxon>
        <taxon>Triticeae</taxon>
        <taxon>Triticinae</taxon>
        <taxon>Aegilops</taxon>
    </lineage>
</organism>
<dbReference type="Gramene" id="AET6Gv20836400.6">
    <property type="protein sequence ID" value="AET6Gv20836400.6"/>
    <property type="gene ID" value="AET6Gv20836400"/>
</dbReference>
<reference evidence="1" key="4">
    <citation type="submission" date="2019-03" db="UniProtKB">
        <authorList>
            <consortium name="EnsemblPlants"/>
        </authorList>
    </citation>
    <scope>IDENTIFICATION</scope>
</reference>
<reference evidence="2" key="2">
    <citation type="journal article" date="2017" name="Nat. Plants">
        <title>The Aegilops tauschii genome reveals multiple impacts of transposons.</title>
        <authorList>
            <person name="Zhao G."/>
            <person name="Zou C."/>
            <person name="Li K."/>
            <person name="Wang K."/>
            <person name="Li T."/>
            <person name="Gao L."/>
            <person name="Zhang X."/>
            <person name="Wang H."/>
            <person name="Yang Z."/>
            <person name="Liu X."/>
            <person name="Jiang W."/>
            <person name="Mao L."/>
            <person name="Kong X."/>
            <person name="Jiao Y."/>
            <person name="Jia J."/>
        </authorList>
    </citation>
    <scope>NUCLEOTIDE SEQUENCE [LARGE SCALE GENOMIC DNA]</scope>
    <source>
        <strain evidence="2">cv. AL8/78</strain>
    </source>
</reference>
<evidence type="ECO:0000313" key="2">
    <source>
        <dbReference type="Proteomes" id="UP000015105"/>
    </source>
</evidence>
<sequence length="63" mass="6986">MATVMAVSIWHIWEARNSARNNEDPAHRRESIASSTVWSPPPPGYLLFMSDAVIFSELGKVGT</sequence>
<keyword evidence="2" id="KW-1185">Reference proteome</keyword>
<reference evidence="1" key="3">
    <citation type="journal article" date="2017" name="Nature">
        <title>Genome sequence of the progenitor of the wheat D genome Aegilops tauschii.</title>
        <authorList>
            <person name="Luo M.C."/>
            <person name="Gu Y.Q."/>
            <person name="Puiu D."/>
            <person name="Wang H."/>
            <person name="Twardziok S.O."/>
            <person name="Deal K.R."/>
            <person name="Huo N."/>
            <person name="Zhu T."/>
            <person name="Wang L."/>
            <person name="Wang Y."/>
            <person name="McGuire P.E."/>
            <person name="Liu S."/>
            <person name="Long H."/>
            <person name="Ramasamy R.K."/>
            <person name="Rodriguez J.C."/>
            <person name="Van S.L."/>
            <person name="Yuan L."/>
            <person name="Wang Z."/>
            <person name="Xia Z."/>
            <person name="Xiao L."/>
            <person name="Anderson O.D."/>
            <person name="Ouyang S."/>
            <person name="Liang Y."/>
            <person name="Zimin A.V."/>
            <person name="Pertea G."/>
            <person name="Qi P."/>
            <person name="Bennetzen J.L."/>
            <person name="Dai X."/>
            <person name="Dawson M.W."/>
            <person name="Muller H.G."/>
            <person name="Kugler K."/>
            <person name="Rivarola-Duarte L."/>
            <person name="Spannagl M."/>
            <person name="Mayer K.F.X."/>
            <person name="Lu F.H."/>
            <person name="Bevan M.W."/>
            <person name="Leroy P."/>
            <person name="Li P."/>
            <person name="You F.M."/>
            <person name="Sun Q."/>
            <person name="Liu Z."/>
            <person name="Lyons E."/>
            <person name="Wicker T."/>
            <person name="Salzberg S.L."/>
            <person name="Devos K.M."/>
            <person name="Dvorak J."/>
        </authorList>
    </citation>
    <scope>NUCLEOTIDE SEQUENCE [LARGE SCALE GENOMIC DNA]</scope>
    <source>
        <strain evidence="1">cv. AL8/78</strain>
    </source>
</reference>
<dbReference type="AlphaFoldDB" id="A0A453PRH6"/>
<dbReference type="Proteomes" id="UP000015105">
    <property type="component" value="Chromosome 6D"/>
</dbReference>
<protein>
    <submittedName>
        <fullName evidence="1">Uncharacterized protein</fullName>
    </submittedName>
</protein>
<dbReference type="EnsemblPlants" id="AET6Gv20836400.6">
    <property type="protein sequence ID" value="AET6Gv20836400.6"/>
    <property type="gene ID" value="AET6Gv20836400"/>
</dbReference>
<evidence type="ECO:0000313" key="1">
    <source>
        <dbReference type="EnsemblPlants" id="AET6Gv20836400.6"/>
    </source>
</evidence>
<name>A0A453PRH6_AEGTS</name>
<proteinExistence type="predicted"/>
<reference evidence="1" key="5">
    <citation type="journal article" date="2021" name="G3 (Bethesda)">
        <title>Aegilops tauschii genome assembly Aet v5.0 features greater sequence contiguity and improved annotation.</title>
        <authorList>
            <person name="Wang L."/>
            <person name="Zhu T."/>
            <person name="Rodriguez J.C."/>
            <person name="Deal K.R."/>
            <person name="Dubcovsky J."/>
            <person name="McGuire P.E."/>
            <person name="Lux T."/>
            <person name="Spannagl M."/>
            <person name="Mayer K.F.X."/>
            <person name="Baldrich P."/>
            <person name="Meyers B.C."/>
            <person name="Huo N."/>
            <person name="Gu Y.Q."/>
            <person name="Zhou H."/>
            <person name="Devos K.M."/>
            <person name="Bennetzen J.L."/>
            <person name="Unver T."/>
            <person name="Budak H."/>
            <person name="Gulick P.J."/>
            <person name="Galiba G."/>
            <person name="Kalapos B."/>
            <person name="Nelson D.R."/>
            <person name="Li P."/>
            <person name="You F.M."/>
            <person name="Luo M.C."/>
            <person name="Dvorak J."/>
        </authorList>
    </citation>
    <scope>NUCLEOTIDE SEQUENCE [LARGE SCALE GENOMIC DNA]</scope>
    <source>
        <strain evidence="1">cv. AL8/78</strain>
    </source>
</reference>